<dbReference type="Gene3D" id="1.10.10.10">
    <property type="entry name" value="Winged helix-like DNA-binding domain superfamily/Winged helix DNA-binding domain"/>
    <property type="match status" value="1"/>
</dbReference>
<dbReference type="SUPFAM" id="SSF88946">
    <property type="entry name" value="Sigma2 domain of RNA polymerase sigma factors"/>
    <property type="match status" value="1"/>
</dbReference>
<dbReference type="InterPro" id="IPR014284">
    <property type="entry name" value="RNA_pol_sigma-70_dom"/>
</dbReference>
<dbReference type="NCBIfam" id="TIGR02937">
    <property type="entry name" value="sigma70-ECF"/>
    <property type="match status" value="1"/>
</dbReference>
<dbReference type="SUPFAM" id="SSF88659">
    <property type="entry name" value="Sigma3 and sigma4 domains of RNA polymerase sigma factors"/>
    <property type="match status" value="1"/>
</dbReference>
<evidence type="ECO:0000256" key="1">
    <source>
        <dbReference type="ARBA" id="ARBA00010641"/>
    </source>
</evidence>
<evidence type="ECO:0000313" key="9">
    <source>
        <dbReference type="EMBL" id="MDQ7908231.1"/>
    </source>
</evidence>
<dbReference type="Pfam" id="PF04542">
    <property type="entry name" value="Sigma70_r2"/>
    <property type="match status" value="1"/>
</dbReference>
<dbReference type="InterPro" id="IPR027383">
    <property type="entry name" value="Znf_put"/>
</dbReference>
<dbReference type="EMBL" id="JAVHUY010000028">
    <property type="protein sequence ID" value="MDQ7908231.1"/>
    <property type="molecule type" value="Genomic_DNA"/>
</dbReference>
<protein>
    <submittedName>
        <fullName evidence="9">Sigma-70 family RNA polymerase sigma factor</fullName>
    </submittedName>
</protein>
<keyword evidence="5" id="KW-0804">Transcription</keyword>
<dbReference type="Gene3D" id="1.10.10.1320">
    <property type="entry name" value="Anti-sigma factor, zinc-finger domain"/>
    <property type="match status" value="1"/>
</dbReference>
<gene>
    <name evidence="9" type="ORF">RB614_27265</name>
</gene>
<dbReference type="Proteomes" id="UP001230908">
    <property type="component" value="Unassembled WGS sequence"/>
</dbReference>
<keyword evidence="4" id="KW-0238">DNA-binding</keyword>
<accession>A0ABU0ZMG3</accession>
<evidence type="ECO:0000259" key="7">
    <source>
        <dbReference type="Pfam" id="PF04542"/>
    </source>
</evidence>
<dbReference type="InterPro" id="IPR039425">
    <property type="entry name" value="RNA_pol_sigma-70-like"/>
</dbReference>
<feature type="region of interest" description="Disordered" evidence="6">
    <location>
        <begin position="242"/>
        <end position="302"/>
    </location>
</feature>
<organism evidence="9 10">
    <name type="scientific">Phytohabitans maris</name>
    <dbReference type="NCBI Taxonomy" id="3071409"/>
    <lineage>
        <taxon>Bacteria</taxon>
        <taxon>Bacillati</taxon>
        <taxon>Actinomycetota</taxon>
        <taxon>Actinomycetes</taxon>
        <taxon>Micromonosporales</taxon>
        <taxon>Micromonosporaceae</taxon>
    </lineage>
</organism>
<evidence type="ECO:0000313" key="10">
    <source>
        <dbReference type="Proteomes" id="UP001230908"/>
    </source>
</evidence>
<feature type="compositionally biased region" description="Low complexity" evidence="6">
    <location>
        <begin position="261"/>
        <end position="280"/>
    </location>
</feature>
<keyword evidence="2" id="KW-0805">Transcription regulation</keyword>
<feature type="domain" description="RNA polymerase sigma-70 region 2" evidence="7">
    <location>
        <begin position="30"/>
        <end position="94"/>
    </location>
</feature>
<feature type="domain" description="Putative zinc-finger" evidence="8">
    <location>
        <begin position="194"/>
        <end position="228"/>
    </location>
</feature>
<comment type="similarity">
    <text evidence="1">Belongs to the sigma-70 factor family. ECF subfamily.</text>
</comment>
<evidence type="ECO:0000256" key="6">
    <source>
        <dbReference type="SAM" id="MobiDB-lite"/>
    </source>
</evidence>
<proteinExistence type="inferred from homology"/>
<dbReference type="InterPro" id="IPR041916">
    <property type="entry name" value="Anti_sigma_zinc_sf"/>
</dbReference>
<dbReference type="Pfam" id="PF13490">
    <property type="entry name" value="zf-HC2"/>
    <property type="match status" value="1"/>
</dbReference>
<feature type="compositionally biased region" description="Basic and acidic residues" evidence="6">
    <location>
        <begin position="246"/>
        <end position="255"/>
    </location>
</feature>
<dbReference type="InterPro" id="IPR013324">
    <property type="entry name" value="RNA_pol_sigma_r3/r4-like"/>
</dbReference>
<dbReference type="PANTHER" id="PTHR43133:SF8">
    <property type="entry name" value="RNA POLYMERASE SIGMA FACTOR HI_1459-RELATED"/>
    <property type="match status" value="1"/>
</dbReference>
<sequence length="404" mass="42978">MTTTSTFEDQPDADLVAAARAGDSEAFAELFRRHRTATYRAAAAYATNPAERDDLVAESFTRLLTCIRSGRGPEGAIMPYLNRMLRNMAIDRWRLDRVVVPCEHPPEREPHYDEDGVVAAEQAALVAQAFARLPKRWQDVLWYTEVDQEPPARVAPLLGITPNAVAALAYRAREGLRQAYLQLHTPAQESDEGCRTALPHLGAWIRGGLSPRTETRVGRHLEGCGRCRTAMGELAMVNAEISGGSERPEWRRESRPVGTERPPGTGRAAPAPAFVPARAAGDPGPEPVRSGTGVGIGDAGRARNGHAEASAALARAALAPTGAGPVAQESPAGVTVVAVRSTPAVADRGPVTKTGGQKRTLPLRAKARPARGDAARGVARLVAAGEVRARRRGYPGGVPPEPVT</sequence>
<dbReference type="InterPro" id="IPR007627">
    <property type="entry name" value="RNA_pol_sigma70_r2"/>
</dbReference>
<dbReference type="Gene3D" id="1.10.1740.10">
    <property type="match status" value="1"/>
</dbReference>
<dbReference type="RefSeq" id="WP_308715497.1">
    <property type="nucleotide sequence ID" value="NZ_JAVHUY010000028.1"/>
</dbReference>
<evidence type="ECO:0000256" key="5">
    <source>
        <dbReference type="ARBA" id="ARBA00023163"/>
    </source>
</evidence>
<evidence type="ECO:0000259" key="8">
    <source>
        <dbReference type="Pfam" id="PF13490"/>
    </source>
</evidence>
<keyword evidence="10" id="KW-1185">Reference proteome</keyword>
<keyword evidence="3" id="KW-0731">Sigma factor</keyword>
<comment type="caution">
    <text evidence="9">The sequence shown here is derived from an EMBL/GenBank/DDBJ whole genome shotgun (WGS) entry which is preliminary data.</text>
</comment>
<dbReference type="InterPro" id="IPR036388">
    <property type="entry name" value="WH-like_DNA-bd_sf"/>
</dbReference>
<evidence type="ECO:0000256" key="4">
    <source>
        <dbReference type="ARBA" id="ARBA00023125"/>
    </source>
</evidence>
<evidence type="ECO:0000256" key="3">
    <source>
        <dbReference type="ARBA" id="ARBA00023082"/>
    </source>
</evidence>
<dbReference type="InterPro" id="IPR013325">
    <property type="entry name" value="RNA_pol_sigma_r2"/>
</dbReference>
<dbReference type="PANTHER" id="PTHR43133">
    <property type="entry name" value="RNA POLYMERASE ECF-TYPE SIGMA FACTO"/>
    <property type="match status" value="1"/>
</dbReference>
<name>A0ABU0ZMG3_9ACTN</name>
<reference evidence="9 10" key="1">
    <citation type="submission" date="2023-08" db="EMBL/GenBank/DDBJ databases">
        <title>Phytohabitans sansha sp. nov., isolated from marine sediment.</title>
        <authorList>
            <person name="Zhao Y."/>
            <person name="Yi K."/>
        </authorList>
    </citation>
    <scope>NUCLEOTIDE SEQUENCE [LARGE SCALE GENOMIC DNA]</scope>
    <source>
        <strain evidence="9 10">ZYX-F-186</strain>
    </source>
</reference>
<evidence type="ECO:0000256" key="2">
    <source>
        <dbReference type="ARBA" id="ARBA00023015"/>
    </source>
</evidence>